<dbReference type="PANTHER" id="PTHR47219:SF20">
    <property type="entry name" value="TBC1 DOMAIN FAMILY MEMBER 2B"/>
    <property type="match status" value="1"/>
</dbReference>
<sequence length="240" mass="26340">MLLFLDEESAFWCLPALVERLVPASFLSPRLLGLRAELRVFGELLERRLPRLAAHLAEHHVLPELYATRWFIAAFASSLPIATTLRVWDCLLCEGVKVLHRVGLALLQISEARLLCCTEQHALLLVLQEEEGRCHDIGRLFALAFDTRLFIGPFPRSLLSELRTHHLAALASGAAPPAPGEPHDDGDAEPLTLAPPGACRPGAATNSGLGESSSDEAEERRPDPFEMLSLDDVAAPPRRQ</sequence>
<dbReference type="EnsemblProtists" id="EOD37856">
    <property type="protein sequence ID" value="EOD37856"/>
    <property type="gene ID" value="EMIHUDRAFT_631947"/>
</dbReference>
<dbReference type="eggNOG" id="KOG2058">
    <property type="taxonomic scope" value="Eukaryota"/>
</dbReference>
<keyword evidence="4" id="KW-1185">Reference proteome</keyword>
<dbReference type="SUPFAM" id="SSF47923">
    <property type="entry name" value="Ypt/Rab-GAP domain of gyp1p"/>
    <property type="match status" value="1"/>
</dbReference>
<dbReference type="PROSITE" id="PS50086">
    <property type="entry name" value="TBC_RABGAP"/>
    <property type="match status" value="1"/>
</dbReference>
<dbReference type="InterPro" id="IPR000195">
    <property type="entry name" value="Rab-GAP-TBC_dom"/>
</dbReference>
<accession>A0A0D3KQ21</accession>
<protein>
    <recommendedName>
        <fullName evidence="2">Rab-GAP TBC domain-containing protein</fullName>
    </recommendedName>
</protein>
<dbReference type="Gene3D" id="1.10.472.80">
    <property type="entry name" value="Ypt/Rab-GAP domain of gyp1p, domain 3"/>
    <property type="match status" value="1"/>
</dbReference>
<feature type="domain" description="Rab-GAP TBC" evidence="2">
    <location>
        <begin position="1"/>
        <end position="95"/>
    </location>
</feature>
<reference evidence="4" key="1">
    <citation type="journal article" date="2013" name="Nature">
        <title>Pan genome of the phytoplankton Emiliania underpins its global distribution.</title>
        <authorList>
            <person name="Read B.A."/>
            <person name="Kegel J."/>
            <person name="Klute M.J."/>
            <person name="Kuo A."/>
            <person name="Lefebvre S.C."/>
            <person name="Maumus F."/>
            <person name="Mayer C."/>
            <person name="Miller J."/>
            <person name="Monier A."/>
            <person name="Salamov A."/>
            <person name="Young J."/>
            <person name="Aguilar M."/>
            <person name="Claverie J.M."/>
            <person name="Frickenhaus S."/>
            <person name="Gonzalez K."/>
            <person name="Herman E.K."/>
            <person name="Lin Y.C."/>
            <person name="Napier J."/>
            <person name="Ogata H."/>
            <person name="Sarno A.F."/>
            <person name="Shmutz J."/>
            <person name="Schroeder D."/>
            <person name="de Vargas C."/>
            <person name="Verret F."/>
            <person name="von Dassow P."/>
            <person name="Valentin K."/>
            <person name="Van de Peer Y."/>
            <person name="Wheeler G."/>
            <person name="Dacks J.B."/>
            <person name="Delwiche C.F."/>
            <person name="Dyhrman S.T."/>
            <person name="Glockner G."/>
            <person name="John U."/>
            <person name="Richards T."/>
            <person name="Worden A.Z."/>
            <person name="Zhang X."/>
            <person name="Grigoriev I.V."/>
            <person name="Allen A.E."/>
            <person name="Bidle K."/>
            <person name="Borodovsky M."/>
            <person name="Bowler C."/>
            <person name="Brownlee C."/>
            <person name="Cock J.M."/>
            <person name="Elias M."/>
            <person name="Gladyshev V.N."/>
            <person name="Groth M."/>
            <person name="Guda C."/>
            <person name="Hadaegh A."/>
            <person name="Iglesias-Rodriguez M.D."/>
            <person name="Jenkins J."/>
            <person name="Jones B.M."/>
            <person name="Lawson T."/>
            <person name="Leese F."/>
            <person name="Lindquist E."/>
            <person name="Lobanov A."/>
            <person name="Lomsadze A."/>
            <person name="Malik S.B."/>
            <person name="Marsh M.E."/>
            <person name="Mackinder L."/>
            <person name="Mock T."/>
            <person name="Mueller-Roeber B."/>
            <person name="Pagarete A."/>
            <person name="Parker M."/>
            <person name="Probert I."/>
            <person name="Quesneville H."/>
            <person name="Raines C."/>
            <person name="Rensing S.A."/>
            <person name="Riano-Pachon D.M."/>
            <person name="Richier S."/>
            <person name="Rokitta S."/>
            <person name="Shiraiwa Y."/>
            <person name="Soanes D.M."/>
            <person name="van der Giezen M."/>
            <person name="Wahlund T.M."/>
            <person name="Williams B."/>
            <person name="Wilson W."/>
            <person name="Wolfe G."/>
            <person name="Wurch L.L."/>
        </authorList>
    </citation>
    <scope>NUCLEOTIDE SEQUENCE</scope>
</reference>
<proteinExistence type="predicted"/>
<dbReference type="InterPro" id="IPR050302">
    <property type="entry name" value="Rab_GAP_TBC_domain"/>
</dbReference>
<dbReference type="AlphaFoldDB" id="A0A0D3KQ21"/>
<dbReference type="PaxDb" id="2903-EOD37856"/>
<organism evidence="3 4">
    <name type="scientific">Emiliania huxleyi (strain CCMP1516)</name>
    <dbReference type="NCBI Taxonomy" id="280463"/>
    <lineage>
        <taxon>Eukaryota</taxon>
        <taxon>Haptista</taxon>
        <taxon>Haptophyta</taxon>
        <taxon>Prymnesiophyceae</taxon>
        <taxon>Isochrysidales</taxon>
        <taxon>Noelaerhabdaceae</taxon>
        <taxon>Emiliania</taxon>
    </lineage>
</organism>
<evidence type="ECO:0000313" key="3">
    <source>
        <dbReference type="EnsemblProtists" id="EOD37856"/>
    </source>
</evidence>
<dbReference type="GO" id="GO:0005096">
    <property type="term" value="F:GTPase activator activity"/>
    <property type="evidence" value="ECO:0007669"/>
    <property type="project" value="TreeGrafter"/>
</dbReference>
<feature type="region of interest" description="Disordered" evidence="1">
    <location>
        <begin position="173"/>
        <end position="240"/>
    </location>
</feature>
<dbReference type="InterPro" id="IPR035969">
    <property type="entry name" value="Rab-GAP_TBC_sf"/>
</dbReference>
<reference evidence="3" key="2">
    <citation type="submission" date="2024-10" db="UniProtKB">
        <authorList>
            <consortium name="EnsemblProtists"/>
        </authorList>
    </citation>
    <scope>IDENTIFICATION</scope>
</reference>
<dbReference type="Proteomes" id="UP000013827">
    <property type="component" value="Unassembled WGS sequence"/>
</dbReference>
<evidence type="ECO:0000313" key="4">
    <source>
        <dbReference type="Proteomes" id="UP000013827"/>
    </source>
</evidence>
<dbReference type="PANTHER" id="PTHR47219">
    <property type="entry name" value="RAB GTPASE-ACTIVATING PROTEIN 1-LIKE"/>
    <property type="match status" value="1"/>
</dbReference>
<evidence type="ECO:0000259" key="2">
    <source>
        <dbReference type="PROSITE" id="PS50086"/>
    </source>
</evidence>
<dbReference type="STRING" id="2903.A0A0D3KQ21"/>
<dbReference type="Pfam" id="PF00566">
    <property type="entry name" value="RabGAP-TBC"/>
    <property type="match status" value="1"/>
</dbReference>
<name>A0A0D3KQ21_EMIH1</name>
<evidence type="ECO:0000256" key="1">
    <source>
        <dbReference type="SAM" id="MobiDB-lite"/>
    </source>
</evidence>
<dbReference type="GO" id="GO:0031267">
    <property type="term" value="F:small GTPase binding"/>
    <property type="evidence" value="ECO:0007669"/>
    <property type="project" value="TreeGrafter"/>
</dbReference>